<protein>
    <submittedName>
        <fullName evidence="1">Uncharacterized protein</fullName>
    </submittedName>
</protein>
<name>A0A9W7CMX7_9STRA</name>
<sequence length="167" mass="17394">MDSSHADSGPNWGTVLAKKIILECVEKKRGQIEGGGGGSNDVSLVEIYAEGAGKLGVGIRELARHVVRSSLNTLLQTASAIATPSSSGSGEALPAGGAEGDVKSNVDKLVHENATIITTMRSNIIKAELKPNYALMGNFVKNCRDILGKLEGLPPVPNFNLVVDMVG</sequence>
<reference evidence="1" key="1">
    <citation type="submission" date="2022-07" db="EMBL/GenBank/DDBJ databases">
        <title>Genome analysis of Parmales, a sister group of diatoms, reveals the evolutionary specialization of diatoms from phago-mixotrophs to photoautotrophs.</title>
        <authorList>
            <person name="Ban H."/>
            <person name="Sato S."/>
            <person name="Yoshikawa S."/>
            <person name="Kazumasa Y."/>
            <person name="Nakamura Y."/>
            <person name="Ichinomiya M."/>
            <person name="Saitoh K."/>
            <person name="Sato N."/>
            <person name="Blanc-Mathieu R."/>
            <person name="Endo H."/>
            <person name="Kuwata A."/>
            <person name="Ogata H."/>
        </authorList>
    </citation>
    <scope>NUCLEOTIDE SEQUENCE</scope>
</reference>
<accession>A0A9W7CMX7</accession>
<organism evidence="1 2">
    <name type="scientific">Triparma retinervis</name>
    <dbReference type="NCBI Taxonomy" id="2557542"/>
    <lineage>
        <taxon>Eukaryota</taxon>
        <taxon>Sar</taxon>
        <taxon>Stramenopiles</taxon>
        <taxon>Ochrophyta</taxon>
        <taxon>Bolidophyceae</taxon>
        <taxon>Parmales</taxon>
        <taxon>Triparmaceae</taxon>
        <taxon>Triparma</taxon>
    </lineage>
</organism>
<feature type="non-terminal residue" evidence="1">
    <location>
        <position position="1"/>
    </location>
</feature>
<evidence type="ECO:0000313" key="1">
    <source>
        <dbReference type="EMBL" id="GMI08833.1"/>
    </source>
</evidence>
<keyword evidence="2" id="KW-1185">Reference proteome</keyword>
<dbReference type="OrthoDB" id="10545776at2759"/>
<dbReference type="EMBL" id="BRXZ01000285">
    <property type="protein sequence ID" value="GMI08833.1"/>
    <property type="molecule type" value="Genomic_DNA"/>
</dbReference>
<evidence type="ECO:0000313" key="2">
    <source>
        <dbReference type="Proteomes" id="UP001165082"/>
    </source>
</evidence>
<proteinExistence type="predicted"/>
<comment type="caution">
    <text evidence="1">The sequence shown here is derived from an EMBL/GenBank/DDBJ whole genome shotgun (WGS) entry which is preliminary data.</text>
</comment>
<gene>
    <name evidence="1" type="ORF">TrRE_jg2150</name>
</gene>
<dbReference type="Proteomes" id="UP001165082">
    <property type="component" value="Unassembled WGS sequence"/>
</dbReference>
<dbReference type="AlphaFoldDB" id="A0A9W7CMX7"/>